<dbReference type="Gene3D" id="3.40.50.150">
    <property type="entry name" value="Vaccinia Virus protein VP39"/>
    <property type="match status" value="1"/>
</dbReference>
<dbReference type="AlphaFoldDB" id="A0AB39HUU2"/>
<organism evidence="2">
    <name type="scientific">Pseudomonas sp. Hg7Tf</name>
    <dbReference type="NCBI Taxonomy" id="3236988"/>
    <lineage>
        <taxon>Bacteria</taxon>
        <taxon>Pseudomonadati</taxon>
        <taxon>Pseudomonadota</taxon>
        <taxon>Gammaproteobacteria</taxon>
        <taxon>Pseudomonadales</taxon>
        <taxon>Pseudomonadaceae</taxon>
        <taxon>Pseudomonas</taxon>
    </lineage>
</organism>
<dbReference type="InterPro" id="IPR029063">
    <property type="entry name" value="SAM-dependent_MTases_sf"/>
</dbReference>
<accession>A0AB39HUU2</accession>
<evidence type="ECO:0000259" key="1">
    <source>
        <dbReference type="Pfam" id="PF08242"/>
    </source>
</evidence>
<sequence>MSRGVESILQDVNSYYSSKIKDFGATAQGVDWNGSVSQQLRFEQLLKIVPPEIRQQGFSLNDIGCGYGALLSHIKQQDMSVDYYGFDLSVAMIEAALEQHGNVSGAQFEVADSCSRVADYSLASGIFNVCQDTAREDWEAYVRTVLESMNACSRKGFSFNCLTSYSDLEYMRDYLYYGDPCFYFDYCKRTFSGQVALLHDYGLYEFTLLVRKAV</sequence>
<dbReference type="GO" id="GO:0032259">
    <property type="term" value="P:methylation"/>
    <property type="evidence" value="ECO:0007669"/>
    <property type="project" value="UniProtKB-KW"/>
</dbReference>
<name>A0AB39HUU2_9PSED</name>
<feature type="domain" description="Methyltransferase type 12" evidence="1">
    <location>
        <begin position="62"/>
        <end position="144"/>
    </location>
</feature>
<proteinExistence type="predicted"/>
<keyword evidence="2" id="KW-0489">Methyltransferase</keyword>
<keyword evidence="2" id="KW-0808">Transferase</keyword>
<dbReference type="Pfam" id="PF08242">
    <property type="entry name" value="Methyltransf_12"/>
    <property type="match status" value="1"/>
</dbReference>
<protein>
    <submittedName>
        <fullName evidence="2">Methyltransferase</fullName>
    </submittedName>
</protein>
<dbReference type="GO" id="GO:0008168">
    <property type="term" value="F:methyltransferase activity"/>
    <property type="evidence" value="ECO:0007669"/>
    <property type="project" value="UniProtKB-KW"/>
</dbReference>
<dbReference type="InterPro" id="IPR013217">
    <property type="entry name" value="Methyltransf_12"/>
</dbReference>
<gene>
    <name evidence="2" type="ORF">AB4Y39_14385</name>
</gene>
<dbReference type="EMBL" id="CP162607">
    <property type="protein sequence ID" value="XDK34908.1"/>
    <property type="molecule type" value="Genomic_DNA"/>
</dbReference>
<evidence type="ECO:0000313" key="2">
    <source>
        <dbReference type="EMBL" id="XDK34908.1"/>
    </source>
</evidence>
<reference evidence="2" key="1">
    <citation type="submission" date="2024-07" db="EMBL/GenBank/DDBJ databases">
        <title>Identification and characteristics of a novel species of coltsfoot's symbiotic bacteria.</title>
        <authorList>
            <person name="Juszczyk A."/>
            <person name="Jasielczuk I."/>
            <person name="Gurgul A."/>
            <person name="Rogala M."/>
            <person name="Kowalczyk A."/>
            <person name="Szmatola T."/>
            <person name="Kosecka-Strojek M."/>
            <person name="Arent Z."/>
            <person name="Latowski D."/>
        </authorList>
    </citation>
    <scope>NUCLEOTIDE SEQUENCE</scope>
    <source>
        <strain evidence="2">Hg7Tf</strain>
    </source>
</reference>
<dbReference type="RefSeq" id="WP_045189083.1">
    <property type="nucleotide sequence ID" value="NZ_CP162607.1"/>
</dbReference>
<dbReference type="SUPFAM" id="SSF53335">
    <property type="entry name" value="S-adenosyl-L-methionine-dependent methyltransferases"/>
    <property type="match status" value="1"/>
</dbReference>